<dbReference type="EMBL" id="CP059399">
    <property type="protein sequence ID" value="QLY30511.1"/>
    <property type="molecule type" value="Genomic_DNA"/>
</dbReference>
<evidence type="ECO:0000313" key="11">
    <source>
        <dbReference type="Proteomes" id="UP000515512"/>
    </source>
</evidence>
<evidence type="ECO:0000256" key="3">
    <source>
        <dbReference type="ARBA" id="ARBA00022475"/>
    </source>
</evidence>
<dbReference type="PROSITE" id="PS50885">
    <property type="entry name" value="HAMP"/>
    <property type="match status" value="1"/>
</dbReference>
<feature type="domain" description="Guanylate cyclase" evidence="8">
    <location>
        <begin position="347"/>
        <end position="471"/>
    </location>
</feature>
<protein>
    <submittedName>
        <fullName evidence="10">Adenylate/guanylate cyclase domain-containing protein</fullName>
    </submittedName>
</protein>
<dbReference type="InterPro" id="IPR003660">
    <property type="entry name" value="HAMP_dom"/>
</dbReference>
<dbReference type="SMART" id="SM00044">
    <property type="entry name" value="CYCc"/>
    <property type="match status" value="1"/>
</dbReference>
<comment type="subcellular location">
    <subcellularLocation>
        <location evidence="1">Cell membrane</location>
        <topology evidence="1">Multi-pass membrane protein</topology>
    </subcellularLocation>
</comment>
<dbReference type="KEGG" id="nhu:H0264_36260"/>
<evidence type="ECO:0000256" key="2">
    <source>
        <dbReference type="ARBA" id="ARBA00005381"/>
    </source>
</evidence>
<evidence type="ECO:0000256" key="1">
    <source>
        <dbReference type="ARBA" id="ARBA00004651"/>
    </source>
</evidence>
<dbReference type="GO" id="GO:0006171">
    <property type="term" value="P:cAMP biosynthetic process"/>
    <property type="evidence" value="ECO:0007669"/>
    <property type="project" value="TreeGrafter"/>
</dbReference>
<feature type="transmembrane region" description="Helical" evidence="7">
    <location>
        <begin position="37"/>
        <end position="62"/>
    </location>
</feature>
<dbReference type="RefSeq" id="WP_181581709.1">
    <property type="nucleotide sequence ID" value="NZ_CP059399.1"/>
</dbReference>
<dbReference type="Proteomes" id="UP000515512">
    <property type="component" value="Chromosome"/>
</dbReference>
<evidence type="ECO:0000256" key="6">
    <source>
        <dbReference type="ARBA" id="ARBA00023136"/>
    </source>
</evidence>
<feature type="transmembrane region" description="Helical" evidence="7">
    <location>
        <begin position="162"/>
        <end position="186"/>
    </location>
</feature>
<dbReference type="SUPFAM" id="SSF158472">
    <property type="entry name" value="HAMP domain-like"/>
    <property type="match status" value="1"/>
</dbReference>
<evidence type="ECO:0000256" key="4">
    <source>
        <dbReference type="ARBA" id="ARBA00022692"/>
    </source>
</evidence>
<feature type="domain" description="HAMP" evidence="9">
    <location>
        <begin position="263"/>
        <end position="315"/>
    </location>
</feature>
<feature type="transmembrane region" description="Helical" evidence="7">
    <location>
        <begin position="74"/>
        <end position="94"/>
    </location>
</feature>
<dbReference type="Pfam" id="PF00211">
    <property type="entry name" value="Guanylate_cyc"/>
    <property type="match status" value="1"/>
</dbReference>
<dbReference type="PANTHER" id="PTHR43081:SF17">
    <property type="entry name" value="BLL5647 PROTEIN"/>
    <property type="match status" value="1"/>
</dbReference>
<sequence>MVDSDVTPAALGASPFGSRLLGPADEGATTRRLRLQLLLTVPLLLANMTGVAVAAVLIGLVLPGPSIFTRELVLLNFVATPIYVCTAIVAGFGWGTVWGMRTLRWATDPDHVPTEAEQTAATSVPRRLVVHQALLWFGGMAVLTPLYALHDAALSPKLILGIGFSAIVVCTNSYLIAEFALRLVTARVLTAATTRRRRGLGVFGRSLLVWMLGSVTPVALLMTIGILALAGMDMSIDRLAVCILSLGGAALVFGLILMTQTLAATVAPIRGVRNAMRRVEDGDLDVAVTVYDGTELGELQSGFNHMVAGLREREKIRDLFGRHVGDDVAAAALARNPELGGEEVEAAALFIDIIGSTTMASTRPAPEIVTLLNEFFAIVVDEVERHGGLVNKFEGDAALAIFGAPAPHLDASGAALSAARAIHTRLATTTNKFEAGIGVAAGRMVAGNVGAHRRYEFTVIGDAVNEAARLCELAKQDESRVLASATALTSADPLEADHWKLGESVTLRGRLTETHLARPRD</sequence>
<dbReference type="PROSITE" id="PS50125">
    <property type="entry name" value="GUANYLATE_CYCLASE_2"/>
    <property type="match status" value="1"/>
</dbReference>
<name>A0A7D6VAL6_9NOCA</name>
<dbReference type="InterPro" id="IPR001054">
    <property type="entry name" value="A/G_cyclase"/>
</dbReference>
<feature type="transmembrane region" description="Helical" evidence="7">
    <location>
        <begin position="207"/>
        <end position="231"/>
    </location>
</feature>
<keyword evidence="5 7" id="KW-1133">Transmembrane helix</keyword>
<feature type="transmembrane region" description="Helical" evidence="7">
    <location>
        <begin position="133"/>
        <end position="150"/>
    </location>
</feature>
<dbReference type="GO" id="GO:0005886">
    <property type="term" value="C:plasma membrane"/>
    <property type="evidence" value="ECO:0007669"/>
    <property type="project" value="UniProtKB-SubCell"/>
</dbReference>
<keyword evidence="11" id="KW-1185">Reference proteome</keyword>
<accession>A0A7D6VAL6</accession>
<keyword evidence="3" id="KW-1003">Cell membrane</keyword>
<dbReference type="GO" id="GO:0004016">
    <property type="term" value="F:adenylate cyclase activity"/>
    <property type="evidence" value="ECO:0007669"/>
    <property type="project" value="UniProtKB-ARBA"/>
</dbReference>
<reference evidence="10 11" key="1">
    <citation type="submission" date="2020-07" db="EMBL/GenBank/DDBJ databases">
        <authorList>
            <person name="Zhuang K."/>
            <person name="Ran Y."/>
        </authorList>
    </citation>
    <scope>NUCLEOTIDE SEQUENCE [LARGE SCALE GENOMIC DNA]</scope>
    <source>
        <strain evidence="10 11">WCH-YHL-001</strain>
    </source>
</reference>
<gene>
    <name evidence="10" type="ORF">H0264_36260</name>
</gene>
<evidence type="ECO:0000256" key="7">
    <source>
        <dbReference type="SAM" id="Phobius"/>
    </source>
</evidence>
<evidence type="ECO:0000259" key="9">
    <source>
        <dbReference type="PROSITE" id="PS50885"/>
    </source>
</evidence>
<dbReference type="PANTHER" id="PTHR43081">
    <property type="entry name" value="ADENYLATE CYCLASE, TERMINAL-DIFFERENTIATION SPECIFIC-RELATED"/>
    <property type="match status" value="1"/>
</dbReference>
<evidence type="ECO:0000259" key="8">
    <source>
        <dbReference type="PROSITE" id="PS50125"/>
    </source>
</evidence>
<dbReference type="Gene3D" id="6.10.340.10">
    <property type="match status" value="1"/>
</dbReference>
<proteinExistence type="inferred from homology"/>
<dbReference type="CDD" id="cd06225">
    <property type="entry name" value="HAMP"/>
    <property type="match status" value="1"/>
</dbReference>
<organism evidence="10 11">
    <name type="scientific">Nocardia huaxiensis</name>
    <dbReference type="NCBI Taxonomy" id="2755382"/>
    <lineage>
        <taxon>Bacteria</taxon>
        <taxon>Bacillati</taxon>
        <taxon>Actinomycetota</taxon>
        <taxon>Actinomycetes</taxon>
        <taxon>Mycobacteriales</taxon>
        <taxon>Nocardiaceae</taxon>
        <taxon>Nocardia</taxon>
    </lineage>
</organism>
<keyword evidence="4 7" id="KW-0812">Transmembrane</keyword>
<dbReference type="Pfam" id="PF00672">
    <property type="entry name" value="HAMP"/>
    <property type="match status" value="1"/>
</dbReference>
<dbReference type="Gene3D" id="3.30.70.1230">
    <property type="entry name" value="Nucleotide cyclase"/>
    <property type="match status" value="1"/>
</dbReference>
<comment type="similarity">
    <text evidence="2">Belongs to the adenylyl cyclase class-3 family.</text>
</comment>
<dbReference type="InterPro" id="IPR029787">
    <property type="entry name" value="Nucleotide_cyclase"/>
</dbReference>
<dbReference type="InterPro" id="IPR050697">
    <property type="entry name" value="Adenylyl/Guanylyl_Cyclase_3/4"/>
</dbReference>
<feature type="transmembrane region" description="Helical" evidence="7">
    <location>
        <begin position="243"/>
        <end position="269"/>
    </location>
</feature>
<dbReference type="CDD" id="cd07302">
    <property type="entry name" value="CHD"/>
    <property type="match status" value="1"/>
</dbReference>
<dbReference type="SMART" id="SM00304">
    <property type="entry name" value="HAMP"/>
    <property type="match status" value="1"/>
</dbReference>
<dbReference type="AlphaFoldDB" id="A0A7D6VAL6"/>
<keyword evidence="6 7" id="KW-0472">Membrane</keyword>
<dbReference type="SUPFAM" id="SSF55073">
    <property type="entry name" value="Nucleotide cyclase"/>
    <property type="match status" value="1"/>
</dbReference>
<evidence type="ECO:0000313" key="10">
    <source>
        <dbReference type="EMBL" id="QLY30511.1"/>
    </source>
</evidence>
<evidence type="ECO:0000256" key="5">
    <source>
        <dbReference type="ARBA" id="ARBA00022989"/>
    </source>
</evidence>
<dbReference type="GO" id="GO:0035556">
    <property type="term" value="P:intracellular signal transduction"/>
    <property type="evidence" value="ECO:0007669"/>
    <property type="project" value="InterPro"/>
</dbReference>